<gene>
    <name evidence="1" type="ORF">TSARBOMBA_202</name>
</gene>
<evidence type="ECO:0000313" key="1">
    <source>
        <dbReference type="EMBL" id="ALA13234.1"/>
    </source>
</evidence>
<dbReference type="OrthoDB" id="32680at10239"/>
<dbReference type="KEGG" id="vg:26633464"/>
<sequence length="144" mass="16503">MKEQTIVVPVKDSKEGLSIVGTKVVVALWECPKCGKELETPYLDILTVNGQPFAVHHWKTKCGHRVPYTELNLVDRYYLKDKGEDRSSYLIDFSLDYHNSITMHIDTHDFLDLHLTPQQALDVSEKLRALATRAYGRMKVNEGE</sequence>
<keyword evidence="2" id="KW-1185">Reference proteome</keyword>
<name>A0A0K2D082_9CAUD</name>
<reference evidence="1 2" key="1">
    <citation type="journal article" date="2015" name="Genome Announc.">
        <title>Complete Genome Sequence of Bacillus cereus Group Phage TsarBomba.</title>
        <authorList>
            <person name="Erill I."/>
            <person name="Caruso S.M."/>
        </authorList>
    </citation>
    <scope>NUCLEOTIDE SEQUENCE [LARGE SCALE GENOMIC DNA]</scope>
</reference>
<proteinExistence type="predicted"/>
<organism evidence="1 2">
    <name type="scientific">Bacillus phage TsarBomba</name>
    <dbReference type="NCBI Taxonomy" id="1690456"/>
    <lineage>
        <taxon>Viruses</taxon>
        <taxon>Duplodnaviria</taxon>
        <taxon>Heunggongvirae</taxon>
        <taxon>Uroviricota</taxon>
        <taxon>Caudoviricetes</taxon>
        <taxon>Herelleviridae</taxon>
        <taxon>Bastillevirinae</taxon>
        <taxon>Tsarbombavirus</taxon>
        <taxon>Tsarbombavirus tsarbomba</taxon>
    </lineage>
</organism>
<protein>
    <submittedName>
        <fullName evidence="1">Uncharacterized protein</fullName>
    </submittedName>
</protein>
<dbReference type="EMBL" id="KT224359">
    <property type="protein sequence ID" value="ALA13234.1"/>
    <property type="molecule type" value="Genomic_DNA"/>
</dbReference>
<dbReference type="RefSeq" id="YP_009207017.1">
    <property type="nucleotide sequence ID" value="NC_028890.1"/>
</dbReference>
<dbReference type="GeneID" id="26633464"/>
<accession>A0A0K2D082</accession>
<evidence type="ECO:0000313" key="2">
    <source>
        <dbReference type="Proteomes" id="UP000204602"/>
    </source>
</evidence>
<dbReference type="Proteomes" id="UP000204602">
    <property type="component" value="Segment"/>
</dbReference>